<dbReference type="Proteomes" id="UP000438429">
    <property type="component" value="Unassembled WGS sequence"/>
</dbReference>
<evidence type="ECO:0000313" key="1">
    <source>
        <dbReference type="EMBL" id="KAF0022159.1"/>
    </source>
</evidence>
<name>A0A6A4RPD6_SCOMX</name>
<accession>A0A6A4RPD6</accession>
<dbReference type="EMBL" id="VEVO01000069">
    <property type="protein sequence ID" value="KAF0022159.1"/>
    <property type="molecule type" value="Genomic_DNA"/>
</dbReference>
<protein>
    <submittedName>
        <fullName evidence="1">Uncharacterized protein</fullName>
    </submittedName>
</protein>
<dbReference type="AlphaFoldDB" id="A0A6A4RPD6"/>
<reference evidence="1 2" key="1">
    <citation type="submission" date="2019-06" db="EMBL/GenBank/DDBJ databases">
        <title>Draft genomes of female and male turbot (Scophthalmus maximus).</title>
        <authorList>
            <person name="Xu H."/>
            <person name="Xu X.-W."/>
            <person name="Shao C."/>
            <person name="Chen S."/>
        </authorList>
    </citation>
    <scope>NUCLEOTIDE SEQUENCE [LARGE SCALE GENOMIC DNA]</scope>
    <source>
        <strain evidence="1">Ysfricsl-2016a</strain>
        <tissue evidence="1">Blood</tissue>
    </source>
</reference>
<gene>
    <name evidence="1" type="ORF">F2P81_025588</name>
</gene>
<comment type="caution">
    <text evidence="1">The sequence shown here is derived from an EMBL/GenBank/DDBJ whole genome shotgun (WGS) entry which is preliminary data.</text>
</comment>
<proteinExistence type="predicted"/>
<organism evidence="1 2">
    <name type="scientific">Scophthalmus maximus</name>
    <name type="common">Turbot</name>
    <name type="synonym">Psetta maxima</name>
    <dbReference type="NCBI Taxonomy" id="52904"/>
    <lineage>
        <taxon>Eukaryota</taxon>
        <taxon>Metazoa</taxon>
        <taxon>Chordata</taxon>
        <taxon>Craniata</taxon>
        <taxon>Vertebrata</taxon>
        <taxon>Euteleostomi</taxon>
        <taxon>Actinopterygii</taxon>
        <taxon>Neopterygii</taxon>
        <taxon>Teleostei</taxon>
        <taxon>Neoteleostei</taxon>
        <taxon>Acanthomorphata</taxon>
        <taxon>Carangaria</taxon>
        <taxon>Pleuronectiformes</taxon>
        <taxon>Pleuronectoidei</taxon>
        <taxon>Scophthalmidae</taxon>
        <taxon>Scophthalmus</taxon>
    </lineage>
</organism>
<evidence type="ECO:0000313" key="2">
    <source>
        <dbReference type="Proteomes" id="UP000438429"/>
    </source>
</evidence>
<sequence>MHGIPPDEVWIFLVFITKYGGGMLRQRRSRNRTHARTHPSYERGGLADWHTSVPRLLLAWLRLPWLRSSREMKYSSQQVGSNDSNEKRTIRTPKCFHTIFSKYLALPIATFP</sequence>